<feature type="transmembrane region" description="Helical" evidence="1">
    <location>
        <begin position="68"/>
        <end position="87"/>
    </location>
</feature>
<dbReference type="Proteomes" id="UP000178930">
    <property type="component" value="Unassembled WGS sequence"/>
</dbReference>
<dbReference type="STRING" id="1797532.A2729_03735"/>
<organism evidence="2 3">
    <name type="scientific">Candidatus Buchananbacteria bacterium RIFCSPHIGHO2_01_FULL_39_14</name>
    <dbReference type="NCBI Taxonomy" id="1797532"/>
    <lineage>
        <taxon>Bacteria</taxon>
        <taxon>Candidatus Buchananiibacteriota</taxon>
    </lineage>
</organism>
<feature type="transmembrane region" description="Helical" evidence="1">
    <location>
        <begin position="142"/>
        <end position="164"/>
    </location>
</feature>
<name>A0A1G1XSV2_9BACT</name>
<proteinExistence type="predicted"/>
<evidence type="ECO:0000313" key="3">
    <source>
        <dbReference type="Proteomes" id="UP000178930"/>
    </source>
</evidence>
<feature type="transmembrane region" description="Helical" evidence="1">
    <location>
        <begin position="170"/>
        <end position="189"/>
    </location>
</feature>
<keyword evidence="1" id="KW-0472">Membrane</keyword>
<feature type="transmembrane region" description="Helical" evidence="1">
    <location>
        <begin position="107"/>
        <end position="130"/>
    </location>
</feature>
<dbReference type="EMBL" id="MHIB01000045">
    <property type="protein sequence ID" value="OGY43051.1"/>
    <property type="molecule type" value="Genomic_DNA"/>
</dbReference>
<accession>A0A1G1XSV2</accession>
<keyword evidence="1" id="KW-1133">Transmembrane helix</keyword>
<evidence type="ECO:0000313" key="2">
    <source>
        <dbReference type="EMBL" id="OGY43051.1"/>
    </source>
</evidence>
<reference evidence="2 3" key="1">
    <citation type="journal article" date="2016" name="Nat. Commun.">
        <title>Thousands of microbial genomes shed light on interconnected biogeochemical processes in an aquifer system.</title>
        <authorList>
            <person name="Anantharaman K."/>
            <person name="Brown C.T."/>
            <person name="Hug L.A."/>
            <person name="Sharon I."/>
            <person name="Castelle C.J."/>
            <person name="Probst A.J."/>
            <person name="Thomas B.C."/>
            <person name="Singh A."/>
            <person name="Wilkins M.J."/>
            <person name="Karaoz U."/>
            <person name="Brodie E.L."/>
            <person name="Williams K.H."/>
            <person name="Hubbard S.S."/>
            <person name="Banfield J.F."/>
        </authorList>
    </citation>
    <scope>NUCLEOTIDE SEQUENCE [LARGE SCALE GENOMIC DNA]</scope>
</reference>
<sequence length="208" mass="23644">MEYKPEVANKIEYYTNGYLKSITGSQEFIDKYKDILPPKGLPIQVTNNSWARWAPEFFTLRLYHGFTYIRVPLFYVLIVLYILNALWGDIWAGLPWTQKDLGVVAKYSTYLLLTVGALVATWLTIVLNIIKISERAGGQWANLVKYVLYPIVTAILISIITFFQKLGVTIPAPFSLSLFIGFLLLNALYTTIKEAEHFANASYGAEDK</sequence>
<gene>
    <name evidence="2" type="ORF">A2729_03735</name>
</gene>
<dbReference type="AlphaFoldDB" id="A0A1G1XSV2"/>
<evidence type="ECO:0000256" key="1">
    <source>
        <dbReference type="SAM" id="Phobius"/>
    </source>
</evidence>
<keyword evidence="1" id="KW-0812">Transmembrane</keyword>
<comment type="caution">
    <text evidence="2">The sequence shown here is derived from an EMBL/GenBank/DDBJ whole genome shotgun (WGS) entry which is preliminary data.</text>
</comment>
<protein>
    <submittedName>
        <fullName evidence="2">Uncharacterized protein</fullName>
    </submittedName>
</protein>